<sequence>MVRAAKKKTKKVKASKGTAAASRRDPKKRDRTATERALMRAGIQVFAEKGYDAATTKDIAKAAGANEALIMRYFGGKKGLLEAILTRTEDFDKSTSHNEDAEAKDYTHLDEALVESIFEKCSDYRHYSDFMKVAVSRIILDPDVSRIIQRKIYTKALPEMIQELERFKKAGQIDSKADLKSVAFGISSLTFALGFMAQVVYKIPESEVKATIKEMVRLLHKGLKPEVKA</sequence>
<evidence type="ECO:0000256" key="3">
    <source>
        <dbReference type="SAM" id="MobiDB-lite"/>
    </source>
</evidence>
<keyword evidence="1 2" id="KW-0238">DNA-binding</keyword>
<dbReference type="PROSITE" id="PS50977">
    <property type="entry name" value="HTH_TETR_2"/>
    <property type="match status" value="1"/>
</dbReference>
<dbReference type="Pfam" id="PF00440">
    <property type="entry name" value="TetR_N"/>
    <property type="match status" value="1"/>
</dbReference>
<evidence type="ECO:0000256" key="4">
    <source>
        <dbReference type="SAM" id="Phobius"/>
    </source>
</evidence>
<dbReference type="AlphaFoldDB" id="A0A4R9FZC9"/>
<dbReference type="GO" id="GO:0003677">
    <property type="term" value="F:DNA binding"/>
    <property type="evidence" value="ECO:0007669"/>
    <property type="project" value="UniProtKB-UniRule"/>
</dbReference>
<evidence type="ECO:0000256" key="2">
    <source>
        <dbReference type="PROSITE-ProRule" id="PRU00335"/>
    </source>
</evidence>
<feature type="domain" description="HTH tetR-type" evidence="5">
    <location>
        <begin position="32"/>
        <end position="92"/>
    </location>
</feature>
<feature type="compositionally biased region" description="Basic residues" evidence="3">
    <location>
        <begin position="1"/>
        <end position="14"/>
    </location>
</feature>
<dbReference type="SUPFAM" id="SSF46689">
    <property type="entry name" value="Homeodomain-like"/>
    <property type="match status" value="1"/>
</dbReference>
<evidence type="ECO:0000313" key="7">
    <source>
        <dbReference type="Proteomes" id="UP000297453"/>
    </source>
</evidence>
<comment type="caution">
    <text evidence="6">The sequence shown here is derived from an EMBL/GenBank/DDBJ whole genome shotgun (WGS) entry which is preliminary data.</text>
</comment>
<name>A0A4R9FZC9_9LEPT</name>
<evidence type="ECO:0000259" key="5">
    <source>
        <dbReference type="PROSITE" id="PS50977"/>
    </source>
</evidence>
<dbReference type="EMBL" id="RQEP01000012">
    <property type="protein sequence ID" value="TGK03820.1"/>
    <property type="molecule type" value="Genomic_DNA"/>
</dbReference>
<keyword evidence="4" id="KW-0472">Membrane</keyword>
<accession>A0A4R9FZC9</accession>
<feature type="region of interest" description="Disordered" evidence="3">
    <location>
        <begin position="1"/>
        <end position="32"/>
    </location>
</feature>
<dbReference type="SUPFAM" id="SSF48498">
    <property type="entry name" value="Tetracyclin repressor-like, C-terminal domain"/>
    <property type="match status" value="1"/>
</dbReference>
<dbReference type="Proteomes" id="UP000297453">
    <property type="component" value="Unassembled WGS sequence"/>
</dbReference>
<dbReference type="InterPro" id="IPR001647">
    <property type="entry name" value="HTH_TetR"/>
</dbReference>
<dbReference type="PRINTS" id="PR00455">
    <property type="entry name" value="HTHTETR"/>
</dbReference>
<gene>
    <name evidence="6" type="ORF">EHO59_09815</name>
</gene>
<reference evidence="6" key="1">
    <citation type="journal article" date="2019" name="PLoS Negl. Trop. Dis.">
        <title>Revisiting the worldwide diversity of Leptospira species in the environment.</title>
        <authorList>
            <person name="Vincent A.T."/>
            <person name="Schiettekatte O."/>
            <person name="Bourhy P."/>
            <person name="Veyrier F.J."/>
            <person name="Picardeau M."/>
        </authorList>
    </citation>
    <scope>NUCLEOTIDE SEQUENCE [LARGE SCALE GENOMIC DNA]</scope>
    <source>
        <strain evidence="6">SSS9</strain>
    </source>
</reference>
<dbReference type="InterPro" id="IPR036271">
    <property type="entry name" value="Tet_transcr_reg_TetR-rel_C_sf"/>
</dbReference>
<evidence type="ECO:0000313" key="6">
    <source>
        <dbReference type="EMBL" id="TGK03820.1"/>
    </source>
</evidence>
<feature type="transmembrane region" description="Helical" evidence="4">
    <location>
        <begin position="182"/>
        <end position="201"/>
    </location>
</feature>
<proteinExistence type="predicted"/>
<dbReference type="RefSeq" id="WP_135587421.1">
    <property type="nucleotide sequence ID" value="NZ_RQEP01000012.1"/>
</dbReference>
<feature type="DNA-binding region" description="H-T-H motif" evidence="2">
    <location>
        <begin position="55"/>
        <end position="74"/>
    </location>
</feature>
<dbReference type="InterPro" id="IPR009057">
    <property type="entry name" value="Homeodomain-like_sf"/>
</dbReference>
<organism evidence="6 7">
    <name type="scientific">Leptospira semungkisensis</name>
    <dbReference type="NCBI Taxonomy" id="2484985"/>
    <lineage>
        <taxon>Bacteria</taxon>
        <taxon>Pseudomonadati</taxon>
        <taxon>Spirochaetota</taxon>
        <taxon>Spirochaetia</taxon>
        <taxon>Leptospirales</taxon>
        <taxon>Leptospiraceae</taxon>
        <taxon>Leptospira</taxon>
    </lineage>
</organism>
<evidence type="ECO:0000256" key="1">
    <source>
        <dbReference type="ARBA" id="ARBA00023125"/>
    </source>
</evidence>
<feature type="compositionally biased region" description="Basic and acidic residues" evidence="3">
    <location>
        <begin position="22"/>
        <end position="32"/>
    </location>
</feature>
<keyword evidence="4" id="KW-1133">Transmembrane helix</keyword>
<dbReference type="PANTHER" id="PTHR43479:SF11">
    <property type="entry name" value="ACREF_ENVCD OPERON REPRESSOR-RELATED"/>
    <property type="match status" value="1"/>
</dbReference>
<keyword evidence="7" id="KW-1185">Reference proteome</keyword>
<dbReference type="Gene3D" id="1.10.357.10">
    <property type="entry name" value="Tetracycline Repressor, domain 2"/>
    <property type="match status" value="1"/>
</dbReference>
<dbReference type="PANTHER" id="PTHR43479">
    <property type="entry name" value="ACREF/ENVCD OPERON REPRESSOR-RELATED"/>
    <property type="match status" value="1"/>
</dbReference>
<dbReference type="OrthoDB" id="277085at2"/>
<dbReference type="InterPro" id="IPR050624">
    <property type="entry name" value="HTH-type_Tx_Regulator"/>
</dbReference>
<keyword evidence="4" id="KW-0812">Transmembrane</keyword>
<protein>
    <submittedName>
        <fullName evidence="6">TetR/AcrR family transcriptional regulator</fullName>
    </submittedName>
</protein>